<gene>
    <name evidence="2" type="ORF">POJ06DRAFT_261101</name>
</gene>
<dbReference type="Proteomes" id="UP001217417">
    <property type="component" value="Unassembled WGS sequence"/>
</dbReference>
<keyword evidence="3" id="KW-1185">Reference proteome</keyword>
<proteinExistence type="predicted"/>
<evidence type="ECO:0000256" key="1">
    <source>
        <dbReference type="SAM" id="MobiDB-lite"/>
    </source>
</evidence>
<comment type="caution">
    <text evidence="2">The sequence shown here is derived from an EMBL/GenBank/DDBJ whole genome shotgun (WGS) entry which is preliminary data.</text>
</comment>
<reference evidence="2" key="1">
    <citation type="submission" date="2023-03" db="EMBL/GenBank/DDBJ databases">
        <title>Near-Complete genome sequence of Lipomyces tetrasporous NRRL Y-64009, an oleaginous yeast capable of growing on lignocellulosic hydrolysates.</title>
        <authorList>
            <consortium name="Lawrence Berkeley National Laboratory"/>
            <person name="Jagtap S.S."/>
            <person name="Liu J.-J."/>
            <person name="Walukiewicz H.E."/>
            <person name="Pangilinan J."/>
            <person name="Lipzen A."/>
            <person name="Ahrendt S."/>
            <person name="Koriabine M."/>
            <person name="Cobaugh K."/>
            <person name="Salamov A."/>
            <person name="Yoshinaga Y."/>
            <person name="Ng V."/>
            <person name="Daum C."/>
            <person name="Grigoriev I.V."/>
            <person name="Slininger P.J."/>
            <person name="Dien B.S."/>
            <person name="Jin Y.-S."/>
            <person name="Rao C.V."/>
        </authorList>
    </citation>
    <scope>NUCLEOTIDE SEQUENCE</scope>
    <source>
        <strain evidence="2">NRRL Y-64009</strain>
    </source>
</reference>
<organism evidence="2 3">
    <name type="scientific">Lipomyces tetrasporus</name>
    <dbReference type="NCBI Taxonomy" id="54092"/>
    <lineage>
        <taxon>Eukaryota</taxon>
        <taxon>Fungi</taxon>
        <taxon>Dikarya</taxon>
        <taxon>Ascomycota</taxon>
        <taxon>Saccharomycotina</taxon>
        <taxon>Lipomycetes</taxon>
        <taxon>Lipomycetales</taxon>
        <taxon>Lipomycetaceae</taxon>
        <taxon>Lipomyces</taxon>
    </lineage>
</organism>
<accession>A0AAD7QLH4</accession>
<sequence>MCILILSTSHPKYPLILLSNRDEYLNRPTAPADFWPAPNDDVLGPRDLAREDHGSWIGITRTGRLAILLNYRETRTDDTISPLSRGILVKNFLTSRCPSTQHWIKNAIENAGPGGLSSVGGFSMVCGILRRNHLNDSKNGCGESADHPQEDITDAMENERLETFAVLTNRSTSSVDGTSWLFSPTDSVNPTVELEYTENIMARVRAHTYGISNSLYTHPWPKVHRGCDLLASAITEDVLTQTSEFDNDAFIESLFRILLLDEMPREVLASPNPSTIFDALRHTIFVPVFKATNDLLKDTNSSSLSPVVTDVARPDDSNNSAIGQTPSPDVDGHPISSTISDPPTKPYTFVKGKYYGTRTQTVILVSNEGRVQYIERTLHERDDIEHRNEESKTRTFVFDIGGWDE</sequence>
<dbReference type="GO" id="GO:0009306">
    <property type="term" value="P:protein secretion"/>
    <property type="evidence" value="ECO:0007669"/>
    <property type="project" value="TreeGrafter"/>
</dbReference>
<dbReference type="PANTHER" id="PTHR17985">
    <property type="entry name" value="SER/THR-RICH PROTEIN T10 IN DGCR REGION"/>
    <property type="match status" value="1"/>
</dbReference>
<feature type="compositionally biased region" description="Polar residues" evidence="1">
    <location>
        <begin position="317"/>
        <end position="327"/>
    </location>
</feature>
<name>A0AAD7QLH4_9ASCO</name>
<dbReference type="GeneID" id="80883735"/>
<feature type="region of interest" description="Disordered" evidence="1">
    <location>
        <begin position="310"/>
        <end position="344"/>
    </location>
</feature>
<evidence type="ECO:0000313" key="2">
    <source>
        <dbReference type="EMBL" id="KAJ8097334.1"/>
    </source>
</evidence>
<dbReference type="Pfam" id="PF05742">
    <property type="entry name" value="TANGO2"/>
    <property type="match status" value="1"/>
</dbReference>
<dbReference type="GO" id="GO:0007030">
    <property type="term" value="P:Golgi organization"/>
    <property type="evidence" value="ECO:0007669"/>
    <property type="project" value="TreeGrafter"/>
</dbReference>
<dbReference type="InterPro" id="IPR008551">
    <property type="entry name" value="TANGO2"/>
</dbReference>
<dbReference type="RefSeq" id="XP_056040784.1">
    <property type="nucleotide sequence ID" value="XM_056188569.1"/>
</dbReference>
<dbReference type="AlphaFoldDB" id="A0AAD7QLH4"/>
<evidence type="ECO:0000313" key="3">
    <source>
        <dbReference type="Proteomes" id="UP001217417"/>
    </source>
</evidence>
<dbReference type="EMBL" id="JARPMG010000011">
    <property type="protein sequence ID" value="KAJ8097334.1"/>
    <property type="molecule type" value="Genomic_DNA"/>
</dbReference>
<dbReference type="GO" id="GO:0005794">
    <property type="term" value="C:Golgi apparatus"/>
    <property type="evidence" value="ECO:0007669"/>
    <property type="project" value="TreeGrafter"/>
</dbReference>
<dbReference type="PANTHER" id="PTHR17985:SF8">
    <property type="entry name" value="TRANSPORT AND GOLGI ORGANIZATION PROTEIN 2 HOMOLOG"/>
    <property type="match status" value="1"/>
</dbReference>
<protein>
    <submittedName>
        <fullName evidence="2">NRDE protein-domain-containing protein</fullName>
    </submittedName>
</protein>